<evidence type="ECO:0000313" key="1">
    <source>
        <dbReference type="Proteomes" id="UP000095287"/>
    </source>
</evidence>
<dbReference type="Proteomes" id="UP000095287">
    <property type="component" value="Unplaced"/>
</dbReference>
<evidence type="ECO:0000313" key="2">
    <source>
        <dbReference type="WBParaSite" id="L893_g15271.t1"/>
    </source>
</evidence>
<dbReference type="AlphaFoldDB" id="A0A1I7YEB8"/>
<name>A0A1I7YEB8_9BILA</name>
<sequence>MFCSDGNPNIEGIWHRRTVLLGRSYFGSFQMSLSILGVLASVEPARRCLVSSEDDASFEKDMYIRSGVCTCSGSSFHTGLGSYSVFLVTSASFCCGKHKKGQEGQEKGYVPPGFELGPKDCHSI</sequence>
<organism evidence="1 2">
    <name type="scientific">Steinernema glaseri</name>
    <dbReference type="NCBI Taxonomy" id="37863"/>
    <lineage>
        <taxon>Eukaryota</taxon>
        <taxon>Metazoa</taxon>
        <taxon>Ecdysozoa</taxon>
        <taxon>Nematoda</taxon>
        <taxon>Chromadorea</taxon>
        <taxon>Rhabditida</taxon>
        <taxon>Tylenchina</taxon>
        <taxon>Panagrolaimomorpha</taxon>
        <taxon>Strongyloidoidea</taxon>
        <taxon>Steinernematidae</taxon>
        <taxon>Steinernema</taxon>
    </lineage>
</organism>
<proteinExistence type="predicted"/>
<dbReference type="WBParaSite" id="L893_g15271.t1">
    <property type="protein sequence ID" value="L893_g15271.t1"/>
    <property type="gene ID" value="L893_g15271"/>
</dbReference>
<reference evidence="2" key="1">
    <citation type="submission" date="2016-11" db="UniProtKB">
        <authorList>
            <consortium name="WormBaseParasite"/>
        </authorList>
    </citation>
    <scope>IDENTIFICATION</scope>
</reference>
<keyword evidence="1" id="KW-1185">Reference proteome</keyword>
<accession>A0A1I7YEB8</accession>
<protein>
    <submittedName>
        <fullName evidence="2">Uncharacterized protein</fullName>
    </submittedName>
</protein>